<dbReference type="GO" id="GO:0005829">
    <property type="term" value="C:cytosol"/>
    <property type="evidence" value="ECO:0007669"/>
    <property type="project" value="TreeGrafter"/>
</dbReference>
<dbReference type="GO" id="GO:0006744">
    <property type="term" value="P:ubiquinone biosynthetic process"/>
    <property type="evidence" value="ECO:0007669"/>
    <property type="project" value="UniProtKB-UniRule"/>
</dbReference>
<dbReference type="UniPathway" id="UPA00232"/>
<keyword evidence="2 4" id="KW-0831">Ubiquinone biosynthesis</keyword>
<comment type="pathway">
    <text evidence="4">Cofactor biosynthesis; ubiquinone biosynthesis.</text>
</comment>
<evidence type="ECO:0000313" key="7">
    <source>
        <dbReference type="Proteomes" id="UP000321525"/>
    </source>
</evidence>
<feature type="binding site" evidence="4">
    <location>
        <position position="79"/>
    </location>
    <ligand>
        <name>substrate</name>
    </ligand>
</feature>
<dbReference type="PANTHER" id="PTHR38683">
    <property type="entry name" value="CHORISMATE PYRUVATE-LYASE"/>
    <property type="match status" value="1"/>
</dbReference>
<evidence type="ECO:0000256" key="3">
    <source>
        <dbReference type="ARBA" id="ARBA00023239"/>
    </source>
</evidence>
<evidence type="ECO:0000256" key="4">
    <source>
        <dbReference type="HAMAP-Rule" id="MF_01632"/>
    </source>
</evidence>
<comment type="catalytic activity">
    <reaction evidence="4">
        <text>chorismate = 4-hydroxybenzoate + pyruvate</text>
        <dbReference type="Rhea" id="RHEA:16505"/>
        <dbReference type="ChEBI" id="CHEBI:15361"/>
        <dbReference type="ChEBI" id="CHEBI:17879"/>
        <dbReference type="ChEBI" id="CHEBI:29748"/>
        <dbReference type="EC" id="4.1.3.40"/>
    </reaction>
</comment>
<comment type="subcellular location">
    <subcellularLocation>
        <location evidence="4">Cytoplasm</location>
    </subcellularLocation>
</comment>
<comment type="caution">
    <text evidence="6">The sequence shown here is derived from an EMBL/GenBank/DDBJ whole genome shotgun (WGS) entry which is preliminary data.</text>
</comment>
<name>A0A5C6Q8L6_9GAMM</name>
<dbReference type="EC" id="4.1.3.40" evidence="4"/>
<dbReference type="GO" id="GO:0042866">
    <property type="term" value="P:pyruvate biosynthetic process"/>
    <property type="evidence" value="ECO:0007669"/>
    <property type="project" value="UniProtKB-UniRule"/>
</dbReference>
<accession>A0A5C6Q8L6</accession>
<dbReference type="GO" id="GO:0008813">
    <property type="term" value="F:chorismate lyase activity"/>
    <property type="evidence" value="ECO:0007669"/>
    <property type="project" value="UniProtKB-UniRule"/>
</dbReference>
<reference evidence="6 8" key="1">
    <citation type="submission" date="2019-07" db="EMBL/GenBank/DDBJ databases">
        <title>Genomes of sea-ice associated Colwellia species.</title>
        <authorList>
            <person name="Bowman J.P."/>
        </authorList>
    </citation>
    <scope>NUCLEOTIDE SEQUENCE [LARGE SCALE GENOMIC DNA]</scope>
    <source>
        <strain evidence="5 7">ACAM 607</strain>
        <strain evidence="6 8">IC036</strain>
    </source>
</reference>
<dbReference type="SUPFAM" id="SSF64288">
    <property type="entry name" value="Chorismate lyase-like"/>
    <property type="match status" value="1"/>
</dbReference>
<dbReference type="EMBL" id="VOLR01000024">
    <property type="protein sequence ID" value="TWX56146.1"/>
    <property type="molecule type" value="Genomic_DNA"/>
</dbReference>
<dbReference type="HAMAP" id="MF_01632">
    <property type="entry name" value="UbiC"/>
    <property type="match status" value="1"/>
</dbReference>
<feature type="binding site" evidence="4">
    <location>
        <position position="117"/>
    </location>
    <ligand>
        <name>substrate</name>
    </ligand>
</feature>
<keyword evidence="4" id="KW-0670">Pyruvate</keyword>
<dbReference type="InterPro" id="IPR007440">
    <property type="entry name" value="Chorismate--pyruvate_lyase"/>
</dbReference>
<dbReference type="RefSeq" id="WP_146800334.1">
    <property type="nucleotide sequence ID" value="NZ_VOLP01000023.1"/>
</dbReference>
<proteinExistence type="inferred from homology"/>
<gene>
    <name evidence="4" type="primary">ubiC</name>
    <name evidence="5" type="ORF">ESZ26_15310</name>
    <name evidence="6" type="ORF">ESZ27_13385</name>
</gene>
<evidence type="ECO:0000256" key="2">
    <source>
        <dbReference type="ARBA" id="ARBA00022688"/>
    </source>
</evidence>
<dbReference type="EMBL" id="VOLQ01000027">
    <property type="protein sequence ID" value="TWX64990.1"/>
    <property type="molecule type" value="Genomic_DNA"/>
</dbReference>
<evidence type="ECO:0000313" key="8">
    <source>
        <dbReference type="Proteomes" id="UP000321917"/>
    </source>
</evidence>
<organism evidence="6 8">
    <name type="scientific">Colwellia hornerae</name>
    <dbReference type="NCBI Taxonomy" id="89402"/>
    <lineage>
        <taxon>Bacteria</taxon>
        <taxon>Pseudomonadati</taxon>
        <taxon>Pseudomonadota</taxon>
        <taxon>Gammaproteobacteria</taxon>
        <taxon>Alteromonadales</taxon>
        <taxon>Colwelliaceae</taxon>
        <taxon>Colwellia</taxon>
    </lineage>
</organism>
<dbReference type="Pfam" id="PF04345">
    <property type="entry name" value="Chor_lyase"/>
    <property type="match status" value="1"/>
</dbReference>
<keyword evidence="1 4" id="KW-0963">Cytoplasm</keyword>
<evidence type="ECO:0000313" key="5">
    <source>
        <dbReference type="EMBL" id="TWX56146.1"/>
    </source>
</evidence>
<evidence type="ECO:0000256" key="1">
    <source>
        <dbReference type="ARBA" id="ARBA00022490"/>
    </source>
</evidence>
<dbReference type="Gene3D" id="3.40.1410.10">
    <property type="entry name" value="Chorismate lyase-like"/>
    <property type="match status" value="1"/>
</dbReference>
<dbReference type="AlphaFoldDB" id="A0A5C6Q8L6"/>
<comment type="function">
    <text evidence="4">Removes the pyruvyl group from chorismate, with concomitant aromatization of the ring, to provide 4-hydroxybenzoate (4HB) for the ubiquinone pathway.</text>
</comment>
<protein>
    <recommendedName>
        <fullName evidence="4">Probable chorismate pyruvate-lyase</fullName>
        <shortName evidence="4">CL</shortName>
        <shortName evidence="4">CPL</shortName>
        <ecNumber evidence="4">4.1.3.40</ecNumber>
    </recommendedName>
</protein>
<dbReference type="Proteomes" id="UP000321917">
    <property type="component" value="Unassembled WGS sequence"/>
</dbReference>
<dbReference type="Proteomes" id="UP000321525">
    <property type="component" value="Unassembled WGS sequence"/>
</dbReference>
<dbReference type="OrthoDB" id="9789493at2"/>
<evidence type="ECO:0000313" key="6">
    <source>
        <dbReference type="EMBL" id="TWX64990.1"/>
    </source>
</evidence>
<comment type="similarity">
    <text evidence="4">Belongs to the UbiC family.</text>
</comment>
<keyword evidence="7" id="KW-1185">Reference proteome</keyword>
<feature type="binding site" evidence="4">
    <location>
        <position position="176"/>
    </location>
    <ligand>
        <name>substrate</name>
    </ligand>
</feature>
<sequence>MSQSHPLFPIAINTTWQSPLGVSLNETLLSWLLDPSSLTARLSQCCQHFRVEVLGQKIQPCTAEEATADIDVGEPVLVREVILYCDDVPQVFARSLLPLKSLTGEDQQLAHLGNQSLGQVLFSKKELTRKCIEISAFSPTSSVSVLARHLKLPLHTELWGRRSTFMLHDKPLLVAEIFLPNAFAYQKNLSPEIKNVQENI</sequence>
<comment type="caution">
    <text evidence="4">Lacks conserved residue(s) required for the propagation of feature annotation.</text>
</comment>
<dbReference type="InterPro" id="IPR028978">
    <property type="entry name" value="Chorismate_lyase_/UTRA_dom_sf"/>
</dbReference>
<dbReference type="PANTHER" id="PTHR38683:SF1">
    <property type="entry name" value="CHORISMATE PYRUVATE-LYASE"/>
    <property type="match status" value="1"/>
</dbReference>
<keyword evidence="3 4" id="KW-0456">Lyase</keyword>